<protein>
    <submittedName>
        <fullName evidence="1">Uncharacterized protein</fullName>
    </submittedName>
</protein>
<organism evidence="1">
    <name type="scientific">mine drainage metagenome</name>
    <dbReference type="NCBI Taxonomy" id="410659"/>
    <lineage>
        <taxon>unclassified sequences</taxon>
        <taxon>metagenomes</taxon>
        <taxon>ecological metagenomes</taxon>
    </lineage>
</organism>
<comment type="caution">
    <text evidence="1">The sequence shown here is derived from an EMBL/GenBank/DDBJ whole genome shotgun (WGS) entry which is preliminary data.</text>
</comment>
<name>A0A1J5P8B5_9ZZZZ</name>
<accession>A0A1J5P8B5</accession>
<gene>
    <name evidence="1" type="ORF">GALL_547660</name>
</gene>
<dbReference type="EMBL" id="MLJW01008784">
    <property type="protein sequence ID" value="OIQ63692.1"/>
    <property type="molecule type" value="Genomic_DNA"/>
</dbReference>
<sequence>MPMALAWNRTLRKPLTGLPRPPNVVWLRPSICWLRAMPMESRLTRMITKPANGSSKLSSKGMARRFIGWGGFLPCRIRLQQPAFTRKRLNKGFQKRNSPCPLMSATTRQIRRCSSRPFTGACVLPSKVWPGLNVRWVIAMRTAGVLLLTWTGRWAGTGRRPGKIIRRRKWPCLCSMKAVWVGIALGDAAVKNRVSPNAGKMPGAGLL</sequence>
<evidence type="ECO:0000313" key="1">
    <source>
        <dbReference type="EMBL" id="OIQ63692.1"/>
    </source>
</evidence>
<dbReference type="AlphaFoldDB" id="A0A1J5P8B5"/>
<reference evidence="1" key="1">
    <citation type="submission" date="2016-10" db="EMBL/GenBank/DDBJ databases">
        <title>Sequence of Gallionella enrichment culture.</title>
        <authorList>
            <person name="Poehlein A."/>
            <person name="Muehling M."/>
            <person name="Daniel R."/>
        </authorList>
    </citation>
    <scope>NUCLEOTIDE SEQUENCE</scope>
</reference>
<proteinExistence type="predicted"/>